<dbReference type="EnsemblMetazoa" id="PPAI010172-RA">
    <property type="protein sequence ID" value="PPAI010172-PA"/>
    <property type="gene ID" value="PPAI010172"/>
</dbReference>
<sequence>MIESLADKLAPPFVYKPFHSDQPLNNETDVSWEGFSVQEVAQAIKELKPKAAGLDKIRASMLKELPPQVIIFLQSIFVELVRLSRVPQSWCSIKLIAILKPGKDGSQVSHFRPIAILSTIRKVFERLVLVRLESWTTRVTFDTKCLWGAHIRLIVESCNKRINFLRAICGTKWGSHPAVLKTLYLTTVRSVIEYGSILFRRAAKSHLIKLNRLQWRALRICFGLMCSTPTSALEVVAGVPPLELRFIFLAEKLLLKLTLRQPD</sequence>
<proteinExistence type="predicted"/>
<dbReference type="EMBL" id="AJVK01007786">
    <property type="status" value="NOT_ANNOTATED_CDS"/>
    <property type="molecule type" value="Genomic_DNA"/>
</dbReference>
<reference evidence="1" key="1">
    <citation type="submission" date="2022-08" db="UniProtKB">
        <authorList>
            <consortium name="EnsemblMetazoa"/>
        </authorList>
    </citation>
    <scope>IDENTIFICATION</scope>
    <source>
        <strain evidence="1">Israel</strain>
    </source>
</reference>
<dbReference type="PANTHER" id="PTHR36688">
    <property type="entry name" value="ENDO/EXONUCLEASE/PHOSPHATASE DOMAIN-CONTAINING PROTEIN"/>
    <property type="match status" value="1"/>
</dbReference>
<dbReference type="VEuPathDB" id="VectorBase:PPAI010172"/>
<organism evidence="1 2">
    <name type="scientific">Phlebotomus papatasi</name>
    <name type="common">Sandfly</name>
    <dbReference type="NCBI Taxonomy" id="29031"/>
    <lineage>
        <taxon>Eukaryota</taxon>
        <taxon>Metazoa</taxon>
        <taxon>Ecdysozoa</taxon>
        <taxon>Arthropoda</taxon>
        <taxon>Hexapoda</taxon>
        <taxon>Insecta</taxon>
        <taxon>Pterygota</taxon>
        <taxon>Neoptera</taxon>
        <taxon>Endopterygota</taxon>
        <taxon>Diptera</taxon>
        <taxon>Nematocera</taxon>
        <taxon>Psychodoidea</taxon>
        <taxon>Psychodidae</taxon>
        <taxon>Phlebotomus</taxon>
        <taxon>Phlebotomus</taxon>
    </lineage>
</organism>
<accession>A0A1B0EZT7</accession>
<dbReference type="AlphaFoldDB" id="A0A1B0EZT7"/>
<dbReference type="Proteomes" id="UP000092462">
    <property type="component" value="Unassembled WGS sequence"/>
</dbReference>
<dbReference type="InterPro" id="IPR052560">
    <property type="entry name" value="RdDP_mobile_element"/>
</dbReference>
<evidence type="ECO:0000313" key="1">
    <source>
        <dbReference type="EnsemblMetazoa" id="PPAI010172-PA"/>
    </source>
</evidence>
<keyword evidence="2" id="KW-1185">Reference proteome</keyword>
<protein>
    <submittedName>
        <fullName evidence="1">Uncharacterized protein</fullName>
    </submittedName>
</protein>
<name>A0A1B0EZT7_PHLPP</name>
<evidence type="ECO:0000313" key="2">
    <source>
        <dbReference type="Proteomes" id="UP000092462"/>
    </source>
</evidence>
<dbReference type="PANTHER" id="PTHR36688:SF2">
    <property type="entry name" value="ENDONUCLEASE_EXONUCLEASE_PHOSPHATASE DOMAIN-CONTAINING PROTEIN"/>
    <property type="match status" value="1"/>
</dbReference>